<organism evidence="3 4">
    <name type="scientific">Zwartia hollandica</name>
    <dbReference type="NCBI Taxonomy" id="324606"/>
    <lineage>
        <taxon>Bacteria</taxon>
        <taxon>Pseudomonadati</taxon>
        <taxon>Pseudomonadota</taxon>
        <taxon>Betaproteobacteria</taxon>
        <taxon>Burkholderiales</taxon>
        <taxon>Alcaligenaceae</taxon>
        <taxon>Zwartia</taxon>
    </lineage>
</organism>
<dbReference type="PANTHER" id="PTHR22642">
    <property type="entry name" value="IMIDAZOLONEPROPIONASE"/>
    <property type="match status" value="1"/>
</dbReference>
<gene>
    <name evidence="3" type="ORF">KZZ10_06495</name>
</gene>
<dbReference type="Proteomes" id="UP000739565">
    <property type="component" value="Unassembled WGS sequence"/>
</dbReference>
<dbReference type="Pfam" id="PF07969">
    <property type="entry name" value="Amidohydro_3"/>
    <property type="match status" value="1"/>
</dbReference>
<dbReference type="InterPro" id="IPR032466">
    <property type="entry name" value="Metal_Hydrolase"/>
</dbReference>
<dbReference type="GO" id="GO:0016810">
    <property type="term" value="F:hydrolase activity, acting on carbon-nitrogen (but not peptide) bonds"/>
    <property type="evidence" value="ECO:0007669"/>
    <property type="project" value="InterPro"/>
</dbReference>
<feature type="chain" id="PRO_5038089736" evidence="1">
    <location>
        <begin position="22"/>
        <end position="562"/>
    </location>
</feature>
<proteinExistence type="predicted"/>
<dbReference type="SUPFAM" id="SSF51338">
    <property type="entry name" value="Composite domain of metallo-dependent hydrolases"/>
    <property type="match status" value="1"/>
</dbReference>
<evidence type="ECO:0000313" key="3">
    <source>
        <dbReference type="EMBL" id="MBZ1350292.1"/>
    </source>
</evidence>
<dbReference type="AlphaFoldDB" id="A0A953N9P0"/>
<sequence>MNIKQKIVGLLVACCSVVAVANTSTVYFNGDILTMQGNSPQYVEALVVENDKILFVGNKSQALAQAGSSPTLHDLKGATIMPGFIDSWGHFTLVAQNTLGVNLGYFAKNPPSTRAQAIDKLLKEGKPFNGWILSAGYSAAMLSDGGLSLADLDKAFPDQPLLLQNISTLAGQLNTAGLKKLGITKDTKAVGGFISVDPKTGELTGELIGAPYMDAVARSAGKYSQAVTFDIFRKAEQIYLSNGFTTAQSYEATIDEMNMMRAAVAQKVVSIDLIALPTFDVVDALLKTNPNFKFGAYDSGDRGFKVAGMMVPTDGAPQLGFAYLTKPYINLNGFGKDWRGFAAISQSMLDHYAKLAYEKNIQYFGYSNGDAGIDMTLSAITKAIKETGVTENRRTVISHSFFARDDQLKQYKDKNIMAISLANHVWLYGDVYLQILGEERANNFSPLKSADKLGVRIGIHNDTPSSGPNPMFTVWSAVNRKTFSGKTLGADQRIDVYKALQGFTTSAAYQYKEELTKGVLAKGLLADLVILDRNPLKAIPDDIKNIEVLQTIKHGKRLYSKE</sequence>
<dbReference type="PANTHER" id="PTHR22642:SF2">
    <property type="entry name" value="PROTEIN LONG AFTER FAR-RED 3"/>
    <property type="match status" value="1"/>
</dbReference>
<dbReference type="RefSeq" id="WP_259660673.1">
    <property type="nucleotide sequence ID" value="NZ_JAHXRI010000006.1"/>
</dbReference>
<evidence type="ECO:0000256" key="1">
    <source>
        <dbReference type="SAM" id="SignalP"/>
    </source>
</evidence>
<evidence type="ECO:0000313" key="4">
    <source>
        <dbReference type="Proteomes" id="UP000739565"/>
    </source>
</evidence>
<dbReference type="SUPFAM" id="SSF51556">
    <property type="entry name" value="Metallo-dependent hydrolases"/>
    <property type="match status" value="1"/>
</dbReference>
<comment type="caution">
    <text evidence="3">The sequence shown here is derived from an EMBL/GenBank/DDBJ whole genome shotgun (WGS) entry which is preliminary data.</text>
</comment>
<feature type="signal peptide" evidence="1">
    <location>
        <begin position="1"/>
        <end position="21"/>
    </location>
</feature>
<dbReference type="InterPro" id="IPR011059">
    <property type="entry name" value="Metal-dep_hydrolase_composite"/>
</dbReference>
<feature type="domain" description="Amidohydrolase 3" evidence="2">
    <location>
        <begin position="74"/>
        <end position="559"/>
    </location>
</feature>
<dbReference type="InterPro" id="IPR013108">
    <property type="entry name" value="Amidohydro_3"/>
</dbReference>
<dbReference type="Gene3D" id="3.10.310.70">
    <property type="match status" value="1"/>
</dbReference>
<keyword evidence="1" id="KW-0732">Signal</keyword>
<accession>A0A953N9P0</accession>
<keyword evidence="4" id="KW-1185">Reference proteome</keyword>
<dbReference type="Gene3D" id="2.30.40.10">
    <property type="entry name" value="Urease, subunit C, domain 1"/>
    <property type="match status" value="1"/>
</dbReference>
<name>A0A953N9P0_9BURK</name>
<evidence type="ECO:0000259" key="2">
    <source>
        <dbReference type="Pfam" id="PF07969"/>
    </source>
</evidence>
<dbReference type="Gene3D" id="3.20.20.140">
    <property type="entry name" value="Metal-dependent hydrolases"/>
    <property type="match status" value="1"/>
</dbReference>
<protein>
    <submittedName>
        <fullName evidence="3">Amidohydrolase family protein</fullName>
    </submittedName>
</protein>
<dbReference type="EMBL" id="JAHXRI010000006">
    <property type="protein sequence ID" value="MBZ1350292.1"/>
    <property type="molecule type" value="Genomic_DNA"/>
</dbReference>
<reference evidence="3" key="1">
    <citation type="submission" date="2021-07" db="EMBL/GenBank/DDBJ databases">
        <title>New genus and species of the family Alcaligenaceae.</title>
        <authorList>
            <person name="Hahn M.W."/>
        </authorList>
    </citation>
    <scope>NUCLEOTIDE SEQUENCE</scope>
    <source>
        <strain evidence="3">LF4-65</strain>
    </source>
</reference>